<dbReference type="OrthoDB" id="9808602at2"/>
<dbReference type="Proteomes" id="UP000044136">
    <property type="component" value="Unassembled WGS sequence"/>
</dbReference>
<reference evidence="2 3" key="1">
    <citation type="submission" date="2014-07" db="EMBL/GenBank/DDBJ databases">
        <authorList>
            <person name="Urmite Genomes Urmite Genomes"/>
        </authorList>
    </citation>
    <scope>NUCLEOTIDE SEQUENCE [LARGE SCALE GENOMIC DNA]</scope>
    <source>
        <strain evidence="2 3">13MG44_air</strain>
    </source>
</reference>
<evidence type="ECO:0000313" key="3">
    <source>
        <dbReference type="Proteomes" id="UP000044136"/>
    </source>
</evidence>
<protein>
    <submittedName>
        <fullName evidence="2">Bacterial sugar transferase</fullName>
    </submittedName>
</protein>
<name>A0A078M6Y1_9STAP</name>
<dbReference type="AlphaFoldDB" id="A0A078M6Y1"/>
<keyword evidence="2" id="KW-0808">Transferase</keyword>
<dbReference type="GO" id="GO:0016740">
    <property type="term" value="F:transferase activity"/>
    <property type="evidence" value="ECO:0007669"/>
    <property type="project" value="UniProtKB-KW"/>
</dbReference>
<dbReference type="HOGENOM" id="CLU_3382311_0_0_9"/>
<dbReference type="InterPro" id="IPR003362">
    <property type="entry name" value="Bact_transf"/>
</dbReference>
<feature type="domain" description="Bacterial sugar transferase" evidence="1">
    <location>
        <begin position="1"/>
        <end position="33"/>
    </location>
</feature>
<evidence type="ECO:0000259" key="1">
    <source>
        <dbReference type="Pfam" id="PF02397"/>
    </source>
</evidence>
<evidence type="ECO:0000313" key="2">
    <source>
        <dbReference type="EMBL" id="CEA00451.1"/>
    </source>
</evidence>
<dbReference type="EMBL" id="CCSE01000001">
    <property type="protein sequence ID" value="CEA00451.1"/>
    <property type="molecule type" value="Genomic_DNA"/>
</dbReference>
<sequence length="33" mass="3772">MSVVGPRPEIIDISKYYDSHQLRRLKVKPGMTG</sequence>
<dbReference type="STRING" id="1461582.BN1048_00964"/>
<gene>
    <name evidence="2" type="ORF">BN1048_00964</name>
</gene>
<organism evidence="2 3">
    <name type="scientific">Jeotgalicoccus saudimassiliensis</name>
    <dbReference type="NCBI Taxonomy" id="1461582"/>
    <lineage>
        <taxon>Bacteria</taxon>
        <taxon>Bacillati</taxon>
        <taxon>Bacillota</taxon>
        <taxon>Bacilli</taxon>
        <taxon>Bacillales</taxon>
        <taxon>Staphylococcaceae</taxon>
        <taxon>Jeotgalicoccus</taxon>
    </lineage>
</organism>
<keyword evidence="3" id="KW-1185">Reference proteome</keyword>
<dbReference type="Pfam" id="PF02397">
    <property type="entry name" value="Bac_transf"/>
    <property type="match status" value="1"/>
</dbReference>
<accession>A0A078M6Y1</accession>
<proteinExistence type="predicted"/>